<keyword evidence="4" id="KW-0653">Protein transport</keyword>
<organism evidence="7 8">
    <name type="scientific">Mya arenaria</name>
    <name type="common">Soft-shell clam</name>
    <dbReference type="NCBI Taxonomy" id="6604"/>
    <lineage>
        <taxon>Eukaryota</taxon>
        <taxon>Metazoa</taxon>
        <taxon>Spiralia</taxon>
        <taxon>Lophotrochozoa</taxon>
        <taxon>Mollusca</taxon>
        <taxon>Bivalvia</taxon>
        <taxon>Autobranchia</taxon>
        <taxon>Heteroconchia</taxon>
        <taxon>Euheterodonta</taxon>
        <taxon>Imparidentia</taxon>
        <taxon>Neoheterodontei</taxon>
        <taxon>Myida</taxon>
        <taxon>Myoidea</taxon>
        <taxon>Myidae</taxon>
        <taxon>Mya</taxon>
    </lineage>
</organism>
<reference evidence="7" key="1">
    <citation type="submission" date="2022-11" db="EMBL/GenBank/DDBJ databases">
        <title>Centuries of genome instability and evolution in soft-shell clam transmissible cancer (bioRxiv).</title>
        <authorList>
            <person name="Hart S.F.M."/>
            <person name="Yonemitsu M.A."/>
            <person name="Giersch R.M."/>
            <person name="Beal B.F."/>
            <person name="Arriagada G."/>
            <person name="Davis B.W."/>
            <person name="Ostrander E.A."/>
            <person name="Goff S.P."/>
            <person name="Metzger M.J."/>
        </authorList>
    </citation>
    <scope>NUCLEOTIDE SEQUENCE</scope>
    <source>
        <strain evidence="7">MELC-2E11</strain>
        <tissue evidence="7">Siphon/mantle</tissue>
    </source>
</reference>
<comment type="subcellular location">
    <subcellularLocation>
        <location evidence="1">Endomembrane system</location>
    </subcellularLocation>
</comment>
<dbReference type="PANTHER" id="PTHR11753">
    <property type="entry name" value="ADAPTOR COMPLEXES SMALL SUBUNIT FAMILY"/>
    <property type="match status" value="1"/>
</dbReference>
<evidence type="ECO:0000259" key="6">
    <source>
        <dbReference type="Pfam" id="PF01217"/>
    </source>
</evidence>
<evidence type="ECO:0000313" key="8">
    <source>
        <dbReference type="Proteomes" id="UP001164746"/>
    </source>
</evidence>
<evidence type="ECO:0000256" key="3">
    <source>
        <dbReference type="ARBA" id="ARBA00022448"/>
    </source>
</evidence>
<evidence type="ECO:0000256" key="2">
    <source>
        <dbReference type="ARBA" id="ARBA00006972"/>
    </source>
</evidence>
<dbReference type="InterPro" id="IPR011012">
    <property type="entry name" value="Longin-like_dom_sf"/>
</dbReference>
<protein>
    <submittedName>
        <fullName evidence="7">AP4S-like protein</fullName>
    </submittedName>
</protein>
<dbReference type="Gene3D" id="3.30.450.60">
    <property type="match status" value="1"/>
</dbReference>
<evidence type="ECO:0000256" key="5">
    <source>
        <dbReference type="ARBA" id="ARBA00023136"/>
    </source>
</evidence>
<sequence>MFKADLVTDALCKACTYQGFCTWSRPVSVAVTNDLAPHTYIAPCLPHRSIPKLSTSPACVMEELAAPAGEEDKSSPSLRLANMACSVERFGPAITAFVPLRATVGANLDFTTACFLNSFISLIITRHSIFILITEAEYKPMSCLPCLQVALGCGAATALMIKYLLVANTGAAVLIARFYEHVPRASQQELQEAVVRLCLARSDKQSTIVDYEDYTVVYKKFSSVVFIAGITKDENELAIIELFRHIGETLIKYFGNLERRNLIYCIRVIGRGR</sequence>
<dbReference type="InterPro" id="IPR022775">
    <property type="entry name" value="AP_mu_sigma_su"/>
</dbReference>
<gene>
    <name evidence="7" type="ORF">MAR_000507</name>
</gene>
<keyword evidence="3" id="KW-0813">Transport</keyword>
<dbReference type="SUPFAM" id="SSF64356">
    <property type="entry name" value="SNARE-like"/>
    <property type="match status" value="1"/>
</dbReference>
<feature type="domain" description="AP complex mu/sigma subunit" evidence="6">
    <location>
        <begin position="160"/>
        <end position="264"/>
    </location>
</feature>
<dbReference type="Proteomes" id="UP001164746">
    <property type="component" value="Chromosome 11"/>
</dbReference>
<evidence type="ECO:0000256" key="4">
    <source>
        <dbReference type="ARBA" id="ARBA00022927"/>
    </source>
</evidence>
<evidence type="ECO:0000256" key="1">
    <source>
        <dbReference type="ARBA" id="ARBA00004308"/>
    </source>
</evidence>
<name>A0ABY7FBW3_MYAAR</name>
<evidence type="ECO:0000313" key="7">
    <source>
        <dbReference type="EMBL" id="WAR18669.1"/>
    </source>
</evidence>
<comment type="similarity">
    <text evidence="2">Belongs to the adaptor complexes small subunit family.</text>
</comment>
<proteinExistence type="inferred from homology"/>
<dbReference type="Pfam" id="PF01217">
    <property type="entry name" value="Clat_adaptor_s"/>
    <property type="match status" value="1"/>
</dbReference>
<keyword evidence="8" id="KW-1185">Reference proteome</keyword>
<dbReference type="InterPro" id="IPR016635">
    <property type="entry name" value="AP_complex_ssu"/>
</dbReference>
<dbReference type="EMBL" id="CP111022">
    <property type="protein sequence ID" value="WAR18669.1"/>
    <property type="molecule type" value="Genomic_DNA"/>
</dbReference>
<accession>A0ABY7FBW3</accession>
<keyword evidence="5" id="KW-0472">Membrane</keyword>